<dbReference type="InterPro" id="IPR020616">
    <property type="entry name" value="Thiolase_N"/>
</dbReference>
<feature type="domain" description="Thiolase C-terminal" evidence="11">
    <location>
        <begin position="123"/>
        <end position="235"/>
    </location>
</feature>
<evidence type="ECO:0000256" key="9">
    <source>
        <dbReference type="RuleBase" id="RU003557"/>
    </source>
</evidence>
<evidence type="ECO:0000256" key="7">
    <source>
        <dbReference type="ARBA" id="ARBA00023315"/>
    </source>
</evidence>
<dbReference type="SUPFAM" id="SSF53901">
    <property type="entry name" value="Thiolase-like"/>
    <property type="match status" value="2"/>
</dbReference>
<proteinExistence type="inferred from homology"/>
<evidence type="ECO:0000256" key="5">
    <source>
        <dbReference type="ARBA" id="ARBA00023098"/>
    </source>
</evidence>
<dbReference type="Pfam" id="PF02803">
    <property type="entry name" value="Thiolase_C"/>
    <property type="match status" value="1"/>
</dbReference>
<evidence type="ECO:0000259" key="11">
    <source>
        <dbReference type="Pfam" id="PF02803"/>
    </source>
</evidence>
<protein>
    <recommendedName>
        <fullName evidence="8">acetyl-CoA C-acyltransferase</fullName>
        <ecNumber evidence="8">2.3.1.16</ecNumber>
    </recommendedName>
</protein>
<dbReference type="AlphaFoldDB" id="A0A3R6WIA3"/>
<organism evidence="12 13">
    <name type="scientific">Aphanomyces invadans</name>
    <dbReference type="NCBI Taxonomy" id="157072"/>
    <lineage>
        <taxon>Eukaryota</taxon>
        <taxon>Sar</taxon>
        <taxon>Stramenopiles</taxon>
        <taxon>Oomycota</taxon>
        <taxon>Saprolegniomycetes</taxon>
        <taxon>Saprolegniales</taxon>
        <taxon>Verrucalvaceae</taxon>
        <taxon>Aphanomyces</taxon>
    </lineage>
</organism>
<keyword evidence="3 9" id="KW-0808">Transferase</keyword>
<dbReference type="GO" id="GO:0005777">
    <property type="term" value="C:peroxisome"/>
    <property type="evidence" value="ECO:0007669"/>
    <property type="project" value="UniProtKB-SubCell"/>
</dbReference>
<keyword evidence="5" id="KW-0443">Lipid metabolism</keyword>
<accession>A0A3R6WIA3</accession>
<dbReference type="EC" id="2.3.1.16" evidence="8"/>
<dbReference type="InterPro" id="IPR020610">
    <property type="entry name" value="Thiolase_AS"/>
</dbReference>
<dbReference type="PROSITE" id="PS00099">
    <property type="entry name" value="THIOLASE_3"/>
    <property type="match status" value="1"/>
</dbReference>
<gene>
    <name evidence="12" type="ORF">DYB32_007252</name>
</gene>
<dbReference type="InterPro" id="IPR050215">
    <property type="entry name" value="Thiolase-like_sf_Thiolase"/>
</dbReference>
<evidence type="ECO:0000313" key="13">
    <source>
        <dbReference type="Proteomes" id="UP000285060"/>
    </source>
</evidence>
<evidence type="ECO:0000259" key="10">
    <source>
        <dbReference type="Pfam" id="PF00108"/>
    </source>
</evidence>
<sequence>MGITSENVAEKYGITRSQQITPVTTTCSTADGRDEQVTVTKDEGVRAGTTVEGLAKLKPSFKPNGTTTAGRVPNSVIHRITPRLGSSGNSSQVSDGAAACLVTTRRVAEQLKLPILGSFVSYAVGPAVAIPAALKKAGLTIDQIDVFELNEARCTAKPRLKFQATKSTRPVRRLGILSGLPSMHVGGAIALGHPLGCTGARQIATLLHGLHRTNQTYGVVSMCIGTGMGAAAVFKRE</sequence>
<dbReference type="InterPro" id="IPR020617">
    <property type="entry name" value="Thiolase_C"/>
</dbReference>
<keyword evidence="6" id="KW-0576">Peroxisome</keyword>
<dbReference type="InterPro" id="IPR002155">
    <property type="entry name" value="Thiolase"/>
</dbReference>
<dbReference type="PANTHER" id="PTHR43853">
    <property type="entry name" value="3-KETOACYL-COA THIOLASE, PEROXISOMAL"/>
    <property type="match status" value="1"/>
</dbReference>
<evidence type="ECO:0000256" key="3">
    <source>
        <dbReference type="ARBA" id="ARBA00022679"/>
    </source>
</evidence>
<comment type="caution">
    <text evidence="12">The sequence shown here is derived from an EMBL/GenBank/DDBJ whole genome shotgun (WGS) entry which is preliminary data.</text>
</comment>
<dbReference type="Proteomes" id="UP000285060">
    <property type="component" value="Unassembled WGS sequence"/>
</dbReference>
<dbReference type="Pfam" id="PF00108">
    <property type="entry name" value="Thiolase_N"/>
    <property type="match status" value="1"/>
</dbReference>
<dbReference type="VEuPathDB" id="FungiDB:H310_12126"/>
<feature type="domain" description="Thiolase N-terminal" evidence="10">
    <location>
        <begin position="20"/>
        <end position="71"/>
    </location>
</feature>
<keyword evidence="4" id="KW-0276">Fatty acid metabolism</keyword>
<dbReference type="CDD" id="cd00751">
    <property type="entry name" value="thiolase"/>
    <property type="match status" value="1"/>
</dbReference>
<evidence type="ECO:0000256" key="4">
    <source>
        <dbReference type="ARBA" id="ARBA00022832"/>
    </source>
</evidence>
<dbReference type="EMBL" id="QUSY01000903">
    <property type="protein sequence ID" value="RHY26822.1"/>
    <property type="molecule type" value="Genomic_DNA"/>
</dbReference>
<evidence type="ECO:0000313" key="12">
    <source>
        <dbReference type="EMBL" id="RHY26822.1"/>
    </source>
</evidence>
<keyword evidence="7 9" id="KW-0012">Acyltransferase</keyword>
<comment type="subcellular location">
    <subcellularLocation>
        <location evidence="1">Peroxisome</location>
    </subcellularLocation>
</comment>
<evidence type="ECO:0000256" key="8">
    <source>
        <dbReference type="ARBA" id="ARBA00024073"/>
    </source>
</evidence>
<evidence type="ECO:0000256" key="2">
    <source>
        <dbReference type="ARBA" id="ARBA00010982"/>
    </source>
</evidence>
<keyword evidence="13" id="KW-1185">Reference proteome</keyword>
<dbReference type="GO" id="GO:0003988">
    <property type="term" value="F:acetyl-CoA C-acyltransferase activity"/>
    <property type="evidence" value="ECO:0007669"/>
    <property type="project" value="UniProtKB-EC"/>
</dbReference>
<reference evidence="12 13" key="1">
    <citation type="submission" date="2018-08" db="EMBL/GenBank/DDBJ databases">
        <title>Aphanomyces genome sequencing and annotation.</title>
        <authorList>
            <person name="Minardi D."/>
            <person name="Oidtmann B."/>
            <person name="Van Der Giezen M."/>
            <person name="Studholme D.J."/>
        </authorList>
    </citation>
    <scope>NUCLEOTIDE SEQUENCE [LARGE SCALE GENOMIC DNA]</scope>
    <source>
        <strain evidence="12 13">NJM0002</strain>
    </source>
</reference>
<dbReference type="Gene3D" id="3.40.47.10">
    <property type="match status" value="1"/>
</dbReference>
<dbReference type="GO" id="GO:0010124">
    <property type="term" value="P:phenylacetate catabolic process"/>
    <property type="evidence" value="ECO:0007669"/>
    <property type="project" value="TreeGrafter"/>
</dbReference>
<name>A0A3R6WIA3_9STRA</name>
<evidence type="ECO:0000256" key="6">
    <source>
        <dbReference type="ARBA" id="ARBA00023140"/>
    </source>
</evidence>
<dbReference type="GO" id="GO:0006635">
    <property type="term" value="P:fatty acid beta-oxidation"/>
    <property type="evidence" value="ECO:0007669"/>
    <property type="project" value="TreeGrafter"/>
</dbReference>
<dbReference type="PANTHER" id="PTHR43853:SF8">
    <property type="entry name" value="3-KETOACYL-COA THIOLASE, PEROXISOMAL"/>
    <property type="match status" value="1"/>
</dbReference>
<evidence type="ECO:0000256" key="1">
    <source>
        <dbReference type="ARBA" id="ARBA00004275"/>
    </source>
</evidence>
<dbReference type="InterPro" id="IPR016039">
    <property type="entry name" value="Thiolase-like"/>
</dbReference>
<comment type="similarity">
    <text evidence="2 9">Belongs to the thiolase-like superfamily. Thiolase family.</text>
</comment>